<dbReference type="InterPro" id="IPR000439">
    <property type="entry name" value="Ribosomal_eL15"/>
</dbReference>
<keyword evidence="3" id="KW-0687">Ribonucleoprotein</keyword>
<comment type="caution">
    <text evidence="7">The sequence shown here is derived from an EMBL/GenBank/DDBJ whole genome shotgun (WGS) entry which is preliminary data.</text>
</comment>
<evidence type="ECO:0000256" key="1">
    <source>
        <dbReference type="ARBA" id="ARBA00006857"/>
    </source>
</evidence>
<sequence length="215" mass="24676">MWQLSGEYSDGKTAEPEVKAKMSKSMYGYVRDAWKRPADSGVKKLLWERMQVWRRQGAVVRLERPTRIDRARTLGYKAKQGIIVVRASIRRGGRRKSRYIRGRRTNRMGMRKATPGKNLQSIAEERAADRYPNMEVLNSYWVGQDGKSMYFEVILVDRCSPSVLADKNLAWVANTRGRVYRGKTSAGRKGRGQHNRGTGTEKCRPSIRSHKNQGK</sequence>
<dbReference type="SMART" id="SM01384">
    <property type="entry name" value="Ribosomal_L15e"/>
    <property type="match status" value="1"/>
</dbReference>
<evidence type="ECO:0000313" key="8">
    <source>
        <dbReference type="Proteomes" id="UP001283212"/>
    </source>
</evidence>
<dbReference type="FunFam" id="3.40.1120.10:FF:000002">
    <property type="entry name" value="50S ribosomal protein L15e"/>
    <property type="match status" value="1"/>
</dbReference>
<dbReference type="GO" id="GO:0003735">
    <property type="term" value="F:structural constituent of ribosome"/>
    <property type="evidence" value="ECO:0007669"/>
    <property type="project" value="InterPro"/>
</dbReference>
<dbReference type="InterPro" id="IPR012678">
    <property type="entry name" value="Ribosomal_uL23/eL15/eS24_sf"/>
</dbReference>
<organism evidence="7 8">
    <name type="scientific">Methanorbis rubei</name>
    <dbReference type="NCBI Taxonomy" id="3028300"/>
    <lineage>
        <taxon>Archaea</taxon>
        <taxon>Methanobacteriati</taxon>
        <taxon>Methanobacteriota</taxon>
        <taxon>Stenosarchaea group</taxon>
        <taxon>Methanomicrobia</taxon>
        <taxon>Methanomicrobiales</taxon>
        <taxon>Methanocorpusculaceae</taxon>
        <taxon>Methanorbis</taxon>
    </lineage>
</organism>
<dbReference type="PANTHER" id="PTHR11847">
    <property type="entry name" value="RIBOSOMAL PROTEIN L15"/>
    <property type="match status" value="1"/>
</dbReference>
<keyword evidence="8" id="KW-1185">Reference proteome</keyword>
<dbReference type="EMBL" id="JAWDKB010000001">
    <property type="protein sequence ID" value="MDV0442906.1"/>
    <property type="molecule type" value="Genomic_DNA"/>
</dbReference>
<accession>A0AAE4MEZ6</accession>
<feature type="compositionally biased region" description="Basic residues" evidence="6">
    <location>
        <begin position="182"/>
        <end position="194"/>
    </location>
</feature>
<feature type="region of interest" description="Disordered" evidence="6">
    <location>
        <begin position="182"/>
        <end position="215"/>
    </location>
</feature>
<dbReference type="SUPFAM" id="SSF54189">
    <property type="entry name" value="Ribosomal proteins S24e, L23 and L15e"/>
    <property type="match status" value="1"/>
</dbReference>
<gene>
    <name evidence="7" type="ORF">McpCs1_02680</name>
</gene>
<dbReference type="GO" id="GO:0003723">
    <property type="term" value="F:RNA binding"/>
    <property type="evidence" value="ECO:0007669"/>
    <property type="project" value="TreeGrafter"/>
</dbReference>
<evidence type="ECO:0000256" key="6">
    <source>
        <dbReference type="SAM" id="MobiDB-lite"/>
    </source>
</evidence>
<dbReference type="GO" id="GO:0022625">
    <property type="term" value="C:cytosolic large ribosomal subunit"/>
    <property type="evidence" value="ECO:0007669"/>
    <property type="project" value="TreeGrafter"/>
</dbReference>
<dbReference type="Gene3D" id="3.40.1120.10">
    <property type="entry name" value="Ribosomal protein l15e"/>
    <property type="match status" value="1"/>
</dbReference>
<evidence type="ECO:0000256" key="2">
    <source>
        <dbReference type="ARBA" id="ARBA00022980"/>
    </source>
</evidence>
<reference evidence="7 8" key="1">
    <citation type="submission" date="2023-06" db="EMBL/GenBank/DDBJ databases">
        <title>Genome sequence of Methancorpusculaceae sp. Cs1.</title>
        <authorList>
            <person name="Protasov E."/>
            <person name="Platt K."/>
            <person name="Poehlein A."/>
            <person name="Daniel R."/>
            <person name="Brune A."/>
        </authorList>
    </citation>
    <scope>NUCLEOTIDE SEQUENCE [LARGE SCALE GENOMIC DNA]</scope>
    <source>
        <strain evidence="7 8">Cs1</strain>
    </source>
</reference>
<dbReference type="GO" id="GO:0002181">
    <property type="term" value="P:cytoplasmic translation"/>
    <property type="evidence" value="ECO:0007669"/>
    <property type="project" value="TreeGrafter"/>
</dbReference>
<proteinExistence type="inferred from homology"/>
<keyword evidence="2" id="KW-0689">Ribosomal protein</keyword>
<dbReference type="AlphaFoldDB" id="A0AAE4MEZ6"/>
<evidence type="ECO:0000256" key="5">
    <source>
        <dbReference type="ARBA" id="ARBA00035535"/>
    </source>
</evidence>
<dbReference type="InterPro" id="IPR020925">
    <property type="entry name" value="Ribosomal_eL15_CS"/>
</dbReference>
<feature type="compositionally biased region" description="Basic residues" evidence="6">
    <location>
        <begin position="205"/>
        <end position="215"/>
    </location>
</feature>
<dbReference type="Pfam" id="PF00827">
    <property type="entry name" value="Ribosomal_L15e"/>
    <property type="match status" value="1"/>
</dbReference>
<dbReference type="NCBIfam" id="NF003269">
    <property type="entry name" value="PRK04243.1"/>
    <property type="match status" value="1"/>
</dbReference>
<dbReference type="PANTHER" id="PTHR11847:SF4">
    <property type="entry name" value="LARGE RIBOSOMAL SUBUNIT PROTEIN EL15"/>
    <property type="match status" value="1"/>
</dbReference>
<dbReference type="InterPro" id="IPR024794">
    <property type="entry name" value="Rbsml_eL15_core_dom_sf"/>
</dbReference>
<name>A0AAE4MEZ6_9EURY</name>
<dbReference type="PROSITE" id="PS01194">
    <property type="entry name" value="RIBOSOMAL_L15E"/>
    <property type="match status" value="1"/>
</dbReference>
<dbReference type="Proteomes" id="UP001283212">
    <property type="component" value="Unassembled WGS sequence"/>
</dbReference>
<evidence type="ECO:0000256" key="4">
    <source>
        <dbReference type="ARBA" id="ARBA00035214"/>
    </source>
</evidence>
<protein>
    <recommendedName>
        <fullName evidence="4">Large ribosomal subunit protein eL15</fullName>
    </recommendedName>
    <alternativeName>
        <fullName evidence="5">50S ribosomal protein L15e</fullName>
    </alternativeName>
</protein>
<comment type="similarity">
    <text evidence="1">Belongs to the eukaryotic ribosomal protein eL15 family.</text>
</comment>
<evidence type="ECO:0000313" key="7">
    <source>
        <dbReference type="EMBL" id="MDV0442906.1"/>
    </source>
</evidence>
<evidence type="ECO:0000256" key="3">
    <source>
        <dbReference type="ARBA" id="ARBA00023274"/>
    </source>
</evidence>